<dbReference type="EMBL" id="LDWR01000037">
    <property type="protein sequence ID" value="KML54493.1"/>
    <property type="molecule type" value="Genomic_DNA"/>
</dbReference>
<organism evidence="3 4">
    <name type="scientific">Burkholderia cepacia</name>
    <name type="common">Pseudomonas cepacia</name>
    <dbReference type="NCBI Taxonomy" id="292"/>
    <lineage>
        <taxon>Bacteria</taxon>
        <taxon>Pseudomonadati</taxon>
        <taxon>Pseudomonadota</taxon>
        <taxon>Betaproteobacteria</taxon>
        <taxon>Burkholderiales</taxon>
        <taxon>Burkholderiaceae</taxon>
        <taxon>Burkholderia</taxon>
        <taxon>Burkholderia cepacia complex</taxon>
    </lineage>
</organism>
<dbReference type="RefSeq" id="WP_048248259.1">
    <property type="nucleotide sequence ID" value="NZ_LDWR01000037.1"/>
</dbReference>
<keyword evidence="2" id="KW-0560">Oxidoreductase</keyword>
<dbReference type="InterPro" id="IPR036291">
    <property type="entry name" value="NAD(P)-bd_dom_sf"/>
</dbReference>
<reference evidence="3 4" key="1">
    <citation type="submission" date="2015-05" db="EMBL/GenBank/DDBJ databases">
        <title>Draft genome of Burkholderia cepacia LK29.</title>
        <authorList>
            <person name="Chan X.Y."/>
        </authorList>
    </citation>
    <scope>NUCLEOTIDE SEQUENCE [LARGE SCALE GENOMIC DNA]</scope>
    <source>
        <strain evidence="3 4">LK29</strain>
    </source>
</reference>
<dbReference type="PANTHER" id="PTHR42879:SF2">
    <property type="entry name" value="3-OXOACYL-[ACYL-CARRIER-PROTEIN] REDUCTASE FABG"/>
    <property type="match status" value="1"/>
</dbReference>
<comment type="similarity">
    <text evidence="1">Belongs to the short-chain dehydrogenases/reductases (SDR) family.</text>
</comment>
<dbReference type="PRINTS" id="PR00080">
    <property type="entry name" value="SDRFAMILY"/>
</dbReference>
<name>A0A0J5WRK6_BURCE</name>
<dbReference type="FunFam" id="3.40.50.720:FF:000173">
    <property type="entry name" value="3-oxoacyl-[acyl-carrier protein] reductase"/>
    <property type="match status" value="1"/>
</dbReference>
<evidence type="ECO:0000256" key="1">
    <source>
        <dbReference type="ARBA" id="ARBA00006484"/>
    </source>
</evidence>
<evidence type="ECO:0000313" key="3">
    <source>
        <dbReference type="EMBL" id="KML54493.1"/>
    </source>
</evidence>
<dbReference type="PRINTS" id="PR00081">
    <property type="entry name" value="GDHRDH"/>
</dbReference>
<dbReference type="NCBIfam" id="NF005753">
    <property type="entry name" value="PRK07577.1"/>
    <property type="match status" value="1"/>
</dbReference>
<proteinExistence type="inferred from homology"/>
<dbReference type="Gene3D" id="3.40.50.720">
    <property type="entry name" value="NAD(P)-binding Rossmann-like Domain"/>
    <property type="match status" value="1"/>
</dbReference>
<dbReference type="PANTHER" id="PTHR42879">
    <property type="entry name" value="3-OXOACYL-(ACYL-CARRIER-PROTEIN) REDUCTASE"/>
    <property type="match status" value="1"/>
</dbReference>
<accession>A0A0J5WRK6</accession>
<dbReference type="InterPro" id="IPR050259">
    <property type="entry name" value="SDR"/>
</dbReference>
<dbReference type="PATRIC" id="fig|292.27.peg.4343"/>
<dbReference type="Pfam" id="PF13561">
    <property type="entry name" value="adh_short_C2"/>
    <property type="match status" value="1"/>
</dbReference>
<dbReference type="Proteomes" id="UP000036338">
    <property type="component" value="Unassembled WGS sequence"/>
</dbReference>
<dbReference type="InterPro" id="IPR002347">
    <property type="entry name" value="SDR_fam"/>
</dbReference>
<dbReference type="CDD" id="cd05233">
    <property type="entry name" value="SDR_c"/>
    <property type="match status" value="1"/>
</dbReference>
<protein>
    <submittedName>
        <fullName evidence="3">Short-chain dehydrogenase</fullName>
    </submittedName>
</protein>
<dbReference type="SUPFAM" id="SSF51735">
    <property type="entry name" value="NAD(P)-binding Rossmann-fold domains"/>
    <property type="match status" value="1"/>
</dbReference>
<gene>
    <name evidence="3" type="ORF">VL15_21160</name>
</gene>
<dbReference type="GO" id="GO:0016491">
    <property type="term" value="F:oxidoreductase activity"/>
    <property type="evidence" value="ECO:0007669"/>
    <property type="project" value="UniProtKB-KW"/>
</dbReference>
<sequence>MSSRTCLVTGASRGIGFAVSTLLAQRGHRVVGLARHAQGIDFPGELLACDLADVEQTAATLARISERHDVDGIVNNAGIALPQPLGQIDFRSLQAVFDLNVRAAIQVTQHFVDAMKARGHGRIVNVCSRAIFGSLDRTAYSAAKSALVGCTRTWALELAEHGVTVNAVAPGPIETELFRQTRPVGSEAERKVLATIPARRLGTPADVAAAIGFFLSDEAGFVTGQVLSVDGGGSLGGRS</sequence>
<evidence type="ECO:0000313" key="4">
    <source>
        <dbReference type="Proteomes" id="UP000036338"/>
    </source>
</evidence>
<evidence type="ECO:0000256" key="2">
    <source>
        <dbReference type="ARBA" id="ARBA00023002"/>
    </source>
</evidence>
<comment type="caution">
    <text evidence="3">The sequence shown here is derived from an EMBL/GenBank/DDBJ whole genome shotgun (WGS) entry which is preliminary data.</text>
</comment>
<dbReference type="AlphaFoldDB" id="A0A0J5WRK6"/>